<dbReference type="PANTHER" id="PTHR18968">
    <property type="entry name" value="THIAMINE PYROPHOSPHATE ENZYMES"/>
    <property type="match status" value="1"/>
</dbReference>
<comment type="cofactor">
    <cofactor evidence="2">
        <name>thiamine diphosphate</name>
        <dbReference type="ChEBI" id="CHEBI:58937"/>
    </cofactor>
</comment>
<accession>A0A3L7AJ36</accession>
<evidence type="ECO:0000256" key="2">
    <source>
        <dbReference type="ARBA" id="ARBA00001964"/>
    </source>
</evidence>
<dbReference type="Pfam" id="PF02775">
    <property type="entry name" value="TPP_enzyme_C"/>
    <property type="match status" value="1"/>
</dbReference>
<evidence type="ECO:0000256" key="4">
    <source>
        <dbReference type="ARBA" id="ARBA00022723"/>
    </source>
</evidence>
<dbReference type="Pfam" id="PF00205">
    <property type="entry name" value="TPP_enzyme_M"/>
    <property type="match status" value="1"/>
</dbReference>
<dbReference type="Pfam" id="PF02776">
    <property type="entry name" value="TPP_enzyme_N"/>
    <property type="match status" value="1"/>
</dbReference>
<sequence>MREDRMAENEPRLTGGRAVARTLVENGVEHMFGIHGYINNVLEEAFRLGIKNIHFRHEQSAGFAADAYGRIKRKTGVCYASSSGGMSNYLAPLSQGIGALSPMLLLVGQHGTAGDHLDILQEGYAAECFRPVTKWTKRLVDWELNSFWTQKALRETCGYPPGPICLEIPVNNQWRFGPEGQRKYIPEHGQPRLPLSSGDPKEIEKLAELLLASKRPVIVAGDGVYWSDAADELLALATLLQVPTNTRRTARGAVSELSPLALPSSTRGALLREADLILLVGMRAGELESWFEAPDWPRKAVKYAQVNEVAGELWYPLPSEVMIAGSSKLVLQSLLAICAEELGSRTVDRTDWIAKLHGAQRRSIEKRAELRKKFANHTPIHTYELTDVIAKMIDDDATVIYDSYSGSLYLTDALRARFAGQILDAGPRVALGQGIGMSIGAAVARPGKQVVTLVGDGGMGIAAPDIETMIHYGFPCVVIVLNNSSWGGNSLMGEDIHPNIDWSVGKNNRWDLAFQALGAHGEFVERSEDLEPALRRAFASGKPAVVNVIADCDGVEYSQAWLRLKSGDMYSRGLSEIGPEIRQHFAVSALNALRIRKAAEDNGTHIPLSFIAELTGNDEAKLRDLAEQSSYIVPE</sequence>
<dbReference type="PANTHER" id="PTHR18968:SF166">
    <property type="entry name" value="2-HYDROXYACYL-COA LYASE 2"/>
    <property type="match status" value="1"/>
</dbReference>
<dbReference type="PROSITE" id="PS00187">
    <property type="entry name" value="TPP_ENZYMES"/>
    <property type="match status" value="1"/>
</dbReference>
<dbReference type="OrthoDB" id="3194735at2"/>
<evidence type="ECO:0000256" key="6">
    <source>
        <dbReference type="RuleBase" id="RU362132"/>
    </source>
</evidence>
<feature type="domain" description="Thiamine pyrophosphate enzyme TPP-binding" evidence="8">
    <location>
        <begin position="415"/>
        <end position="548"/>
    </location>
</feature>
<keyword evidence="5 6" id="KW-0786">Thiamine pyrophosphate</keyword>
<dbReference type="GO" id="GO:0005948">
    <property type="term" value="C:acetolactate synthase complex"/>
    <property type="evidence" value="ECO:0007669"/>
    <property type="project" value="TreeGrafter"/>
</dbReference>
<dbReference type="Gene3D" id="3.40.50.970">
    <property type="match status" value="2"/>
</dbReference>
<comment type="cofactor">
    <cofactor evidence="1">
        <name>Mg(2+)</name>
        <dbReference type="ChEBI" id="CHEBI:18420"/>
    </cofactor>
</comment>
<proteinExistence type="inferred from homology"/>
<dbReference type="GO" id="GO:0050660">
    <property type="term" value="F:flavin adenine dinucleotide binding"/>
    <property type="evidence" value="ECO:0007669"/>
    <property type="project" value="TreeGrafter"/>
</dbReference>
<reference evidence="10 11" key="1">
    <citation type="submission" date="2018-10" db="EMBL/GenBank/DDBJ databases">
        <title>Xanthobacter tagetidis genome sequencing and assembly.</title>
        <authorList>
            <person name="Maclea K.S."/>
            <person name="Goen A.E."/>
            <person name="Fatima S.A."/>
        </authorList>
    </citation>
    <scope>NUCLEOTIDE SEQUENCE [LARGE SCALE GENOMIC DNA]</scope>
    <source>
        <strain evidence="10 11">ATCC 700314</strain>
    </source>
</reference>
<dbReference type="SUPFAM" id="SSF52467">
    <property type="entry name" value="DHS-like NAD/FAD-binding domain"/>
    <property type="match status" value="1"/>
</dbReference>
<organism evidence="10 11">
    <name type="scientific">Xanthobacter tagetidis</name>
    <dbReference type="NCBI Taxonomy" id="60216"/>
    <lineage>
        <taxon>Bacteria</taxon>
        <taxon>Pseudomonadati</taxon>
        <taxon>Pseudomonadota</taxon>
        <taxon>Alphaproteobacteria</taxon>
        <taxon>Hyphomicrobiales</taxon>
        <taxon>Xanthobacteraceae</taxon>
        <taxon>Xanthobacter</taxon>
    </lineage>
</organism>
<evidence type="ECO:0000256" key="1">
    <source>
        <dbReference type="ARBA" id="ARBA00001946"/>
    </source>
</evidence>
<dbReference type="SUPFAM" id="SSF52518">
    <property type="entry name" value="Thiamin diphosphate-binding fold (THDP-binding)"/>
    <property type="match status" value="2"/>
</dbReference>
<evidence type="ECO:0000259" key="7">
    <source>
        <dbReference type="Pfam" id="PF00205"/>
    </source>
</evidence>
<dbReference type="InterPro" id="IPR012000">
    <property type="entry name" value="Thiamin_PyroP_enz_cen_dom"/>
</dbReference>
<evidence type="ECO:0000256" key="5">
    <source>
        <dbReference type="ARBA" id="ARBA00023052"/>
    </source>
</evidence>
<comment type="similarity">
    <text evidence="3 6">Belongs to the TPP enzyme family.</text>
</comment>
<feature type="domain" description="Thiamine pyrophosphate enzyme N-terminal TPP-binding" evidence="9">
    <location>
        <begin position="14"/>
        <end position="121"/>
    </location>
</feature>
<dbReference type="Proteomes" id="UP000269692">
    <property type="component" value="Unassembled WGS sequence"/>
</dbReference>
<dbReference type="CDD" id="cd07035">
    <property type="entry name" value="TPP_PYR_POX_like"/>
    <property type="match status" value="1"/>
</dbReference>
<dbReference type="InterPro" id="IPR011766">
    <property type="entry name" value="TPP_enzyme_TPP-bd"/>
</dbReference>
<protein>
    <submittedName>
        <fullName evidence="10">Thiamine pyrophosphate-binding protein</fullName>
    </submittedName>
</protein>
<dbReference type="InterPro" id="IPR029035">
    <property type="entry name" value="DHS-like_NAD/FAD-binding_dom"/>
</dbReference>
<dbReference type="InterPro" id="IPR029061">
    <property type="entry name" value="THDP-binding"/>
</dbReference>
<dbReference type="GO" id="GO:0000287">
    <property type="term" value="F:magnesium ion binding"/>
    <property type="evidence" value="ECO:0007669"/>
    <property type="project" value="InterPro"/>
</dbReference>
<keyword evidence="4" id="KW-0479">Metal-binding</keyword>
<keyword evidence="11" id="KW-1185">Reference proteome</keyword>
<feature type="domain" description="Thiamine pyrophosphate enzyme central" evidence="7">
    <location>
        <begin position="203"/>
        <end position="334"/>
    </location>
</feature>
<dbReference type="InterPro" id="IPR000399">
    <property type="entry name" value="TPP-bd_CS"/>
</dbReference>
<dbReference type="GO" id="GO:0030976">
    <property type="term" value="F:thiamine pyrophosphate binding"/>
    <property type="evidence" value="ECO:0007669"/>
    <property type="project" value="InterPro"/>
</dbReference>
<dbReference type="Gene3D" id="3.40.50.1220">
    <property type="entry name" value="TPP-binding domain"/>
    <property type="match status" value="1"/>
</dbReference>
<evidence type="ECO:0000259" key="8">
    <source>
        <dbReference type="Pfam" id="PF02775"/>
    </source>
</evidence>
<evidence type="ECO:0000256" key="3">
    <source>
        <dbReference type="ARBA" id="ARBA00007812"/>
    </source>
</evidence>
<name>A0A3L7AJ36_9HYPH</name>
<evidence type="ECO:0000259" key="9">
    <source>
        <dbReference type="Pfam" id="PF02776"/>
    </source>
</evidence>
<dbReference type="InterPro" id="IPR012001">
    <property type="entry name" value="Thiamin_PyroP_enz_TPP-bd_dom"/>
</dbReference>
<dbReference type="EMBL" id="RCTF01000005">
    <property type="protein sequence ID" value="RLP79720.1"/>
    <property type="molecule type" value="Genomic_DNA"/>
</dbReference>
<comment type="caution">
    <text evidence="10">The sequence shown here is derived from an EMBL/GenBank/DDBJ whole genome shotgun (WGS) entry which is preliminary data.</text>
</comment>
<evidence type="ECO:0000313" key="11">
    <source>
        <dbReference type="Proteomes" id="UP000269692"/>
    </source>
</evidence>
<dbReference type="GO" id="GO:0009097">
    <property type="term" value="P:isoleucine biosynthetic process"/>
    <property type="evidence" value="ECO:0007669"/>
    <property type="project" value="TreeGrafter"/>
</dbReference>
<evidence type="ECO:0000313" key="10">
    <source>
        <dbReference type="EMBL" id="RLP79720.1"/>
    </source>
</evidence>
<dbReference type="InterPro" id="IPR045229">
    <property type="entry name" value="TPP_enz"/>
</dbReference>
<dbReference type="GO" id="GO:0009099">
    <property type="term" value="P:L-valine biosynthetic process"/>
    <property type="evidence" value="ECO:0007669"/>
    <property type="project" value="TreeGrafter"/>
</dbReference>
<dbReference type="GO" id="GO:0003984">
    <property type="term" value="F:acetolactate synthase activity"/>
    <property type="evidence" value="ECO:0007669"/>
    <property type="project" value="TreeGrafter"/>
</dbReference>
<gene>
    <name evidence="10" type="ORF">D9R14_08715</name>
</gene>
<dbReference type="AlphaFoldDB" id="A0A3L7AJ36"/>